<comment type="caution">
    <text evidence="9">The sequence shown here is derived from an EMBL/GenBank/DDBJ whole genome shotgun (WGS) entry which is preliminary data.</text>
</comment>
<name>A0A841FJU4_9ACTN</name>
<evidence type="ECO:0000256" key="3">
    <source>
        <dbReference type="ARBA" id="ARBA00022801"/>
    </source>
</evidence>
<evidence type="ECO:0000313" key="10">
    <source>
        <dbReference type="Proteomes" id="UP000548476"/>
    </source>
</evidence>
<dbReference type="Pfam" id="PF00082">
    <property type="entry name" value="Peptidase_S8"/>
    <property type="match status" value="1"/>
</dbReference>
<evidence type="ECO:0000256" key="4">
    <source>
        <dbReference type="ARBA" id="ARBA00022825"/>
    </source>
</evidence>
<dbReference type="PANTHER" id="PTHR43806:SF65">
    <property type="entry name" value="SERINE PROTEASE APRX"/>
    <property type="match status" value="1"/>
</dbReference>
<dbReference type="InterPro" id="IPR000209">
    <property type="entry name" value="Peptidase_S8/S53_dom"/>
</dbReference>
<comment type="similarity">
    <text evidence="1 6">Belongs to the peptidase S8 family.</text>
</comment>
<feature type="active site" description="Charge relay system" evidence="5 6">
    <location>
        <position position="228"/>
    </location>
</feature>
<sequence>MSPAFPGRRFGMAFAVGALALTAAAVVPQSAHAQPLGDIAGSSQAPAGQPTYVTLVTGDRVQVFFAADGTTSALLESAGDHYTRRVGDDLYVIPVTAEKALAEGRLDPELFNVTGLVRQGYDDASRTDLPLLVTGSLPQTRGLTGFSAGTHLDSIGATAVTVAKDGLAAAFGTLSGDNARGLGTGKIWLDAKVEGTDLDPTTGVEQTGAPDVWDLGFNGEGTKVAILDTGYDAEHPDLAGQVLAAEDFTGDGSPLDRDGHGTHVASTIAGTGAADASKVGMAPGADLLIGRVLGSGGGQTSWIVAGMEWAVAQGADVVNMSLGSTLPTDCTDPMAQAANELSAQSKTLFVVAAGNSGMRETVSSPGCATGVLTVGAVDGEGATANFSSRGPVLGNHELKPDLTAPGVAITGAALGSPGEVPYTRMSGTSMATPHVVGAVALIRQAHPDWTAQQVKAALVASVKKETVDTVYDQGAGEMWVPGALDAVVTSDTSVRLADFAWPHGRDERATKNVTYTNDSATPVTLSLKVDDITGADGERVSSKAITLGKTKITIPAHGTATVPVTANGYLHGLDASSYGEIGGRIIATGRNGVRVTTAVGFWLEPESVDVTVKAIDRNGAPATGGYLDLTDAHQPARSLIYFQGEDIPLRLRADSHVVSGFIRTTNTDGTYSYTYVGDPEARLTEDTVITLDARKAKAVTVTGDRPLQIRSGSLHVGRSFDRWLVDNSVFAARNPSFYAAPTDRVRDGEFDFGVYLRATDPAVAEENSSYVYNLSFTGDRVSRDQSHRVRDRDLATVTENFHAQRTPGLAYEWTRVLQDNGGDPIYAGSGNPVKVPSTRTAYYTPGPRWQQIATTLRIRGETWFGEAQTYDRRQKSAVDWFRMPAHNSLGRYDDGTPGRVAERQGTLVGFSFAPLKDADGHWAAGGFGDIGNLALWKNGELIGTNAWPSGQAQIGSDDCVLRVEVNQMRFNKAGWELAKGTVTSFEFASTRPDGDTVEALPIAVPSYDAPVDNLNLAPNTATAFPVEVGLEGQDGYDPGAITSFTAKVSFDAIDFMGGKPVKDYTWTDVPVVNRDGKWFALVDNTANAGGIASLWINTVDSHGTKTEQITVNLYGVA</sequence>
<dbReference type="RefSeq" id="WP_184785176.1">
    <property type="nucleotide sequence ID" value="NZ_BONT01000062.1"/>
</dbReference>
<dbReference type="Gene3D" id="3.40.50.200">
    <property type="entry name" value="Peptidase S8/S53 domain"/>
    <property type="match status" value="1"/>
</dbReference>
<dbReference type="InterPro" id="IPR015500">
    <property type="entry name" value="Peptidase_S8_subtilisin-rel"/>
</dbReference>
<dbReference type="AlphaFoldDB" id="A0A841FJU4"/>
<evidence type="ECO:0000256" key="1">
    <source>
        <dbReference type="ARBA" id="ARBA00011073"/>
    </source>
</evidence>
<protein>
    <submittedName>
        <fullName evidence="9">Subtilisin family serine protease</fullName>
    </submittedName>
</protein>
<evidence type="ECO:0000256" key="6">
    <source>
        <dbReference type="PROSITE-ProRule" id="PRU01240"/>
    </source>
</evidence>
<dbReference type="InterPro" id="IPR023828">
    <property type="entry name" value="Peptidase_S8_Ser-AS"/>
</dbReference>
<feature type="domain" description="Peptidase S8/S53" evidence="8">
    <location>
        <begin position="219"/>
        <end position="466"/>
    </location>
</feature>
<dbReference type="SUPFAM" id="SSF52743">
    <property type="entry name" value="Subtilisin-like"/>
    <property type="match status" value="1"/>
</dbReference>
<dbReference type="PROSITE" id="PS51892">
    <property type="entry name" value="SUBTILASE"/>
    <property type="match status" value="1"/>
</dbReference>
<reference evidence="9 10" key="1">
    <citation type="submission" date="2020-08" db="EMBL/GenBank/DDBJ databases">
        <title>Genomic Encyclopedia of Type Strains, Phase IV (KMG-IV): sequencing the most valuable type-strain genomes for metagenomic binning, comparative biology and taxonomic classification.</title>
        <authorList>
            <person name="Goeker M."/>
        </authorList>
    </citation>
    <scope>NUCLEOTIDE SEQUENCE [LARGE SCALE GENOMIC DNA]</scope>
    <source>
        <strain evidence="9 10">YIM 65646</strain>
    </source>
</reference>
<keyword evidence="10" id="KW-1185">Reference proteome</keyword>
<evidence type="ECO:0000256" key="7">
    <source>
        <dbReference type="SAM" id="SignalP"/>
    </source>
</evidence>
<accession>A0A841FJU4</accession>
<dbReference type="PROSITE" id="PS00137">
    <property type="entry name" value="SUBTILASE_HIS"/>
    <property type="match status" value="1"/>
</dbReference>
<keyword evidence="4 6" id="KW-0720">Serine protease</keyword>
<keyword evidence="2 6" id="KW-0645">Protease</keyword>
<dbReference type="Proteomes" id="UP000548476">
    <property type="component" value="Unassembled WGS sequence"/>
</dbReference>
<organism evidence="9 10">
    <name type="scientific">Phytomonospora endophytica</name>
    <dbReference type="NCBI Taxonomy" id="714109"/>
    <lineage>
        <taxon>Bacteria</taxon>
        <taxon>Bacillati</taxon>
        <taxon>Actinomycetota</taxon>
        <taxon>Actinomycetes</taxon>
        <taxon>Micromonosporales</taxon>
        <taxon>Micromonosporaceae</taxon>
        <taxon>Phytomonospora</taxon>
    </lineage>
</organism>
<dbReference type="PRINTS" id="PR00723">
    <property type="entry name" value="SUBTILISIN"/>
</dbReference>
<keyword evidence="3 6" id="KW-0378">Hydrolase</keyword>
<keyword evidence="7" id="KW-0732">Signal</keyword>
<dbReference type="GO" id="GO:0004252">
    <property type="term" value="F:serine-type endopeptidase activity"/>
    <property type="evidence" value="ECO:0007669"/>
    <property type="project" value="UniProtKB-UniRule"/>
</dbReference>
<dbReference type="PROSITE" id="PS00138">
    <property type="entry name" value="SUBTILASE_SER"/>
    <property type="match status" value="1"/>
</dbReference>
<feature type="active site" description="Charge relay system" evidence="5 6">
    <location>
        <position position="429"/>
    </location>
</feature>
<dbReference type="InterPro" id="IPR050131">
    <property type="entry name" value="Peptidase_S8_subtilisin-like"/>
</dbReference>
<feature type="signal peptide" evidence="7">
    <location>
        <begin position="1"/>
        <end position="33"/>
    </location>
</feature>
<evidence type="ECO:0000256" key="2">
    <source>
        <dbReference type="ARBA" id="ARBA00022670"/>
    </source>
</evidence>
<feature type="active site" description="Charge relay system" evidence="5 6">
    <location>
        <position position="260"/>
    </location>
</feature>
<dbReference type="GO" id="GO:0006508">
    <property type="term" value="P:proteolysis"/>
    <property type="evidence" value="ECO:0007669"/>
    <property type="project" value="UniProtKB-KW"/>
</dbReference>
<gene>
    <name evidence="9" type="ORF">HNR73_000092</name>
</gene>
<dbReference type="InterPro" id="IPR022398">
    <property type="entry name" value="Peptidase_S8_His-AS"/>
</dbReference>
<proteinExistence type="inferred from homology"/>
<evidence type="ECO:0000313" key="9">
    <source>
        <dbReference type="EMBL" id="MBB6032250.1"/>
    </source>
</evidence>
<evidence type="ECO:0000259" key="8">
    <source>
        <dbReference type="Pfam" id="PF00082"/>
    </source>
</evidence>
<feature type="chain" id="PRO_5032703186" evidence="7">
    <location>
        <begin position="34"/>
        <end position="1117"/>
    </location>
</feature>
<evidence type="ECO:0000256" key="5">
    <source>
        <dbReference type="PIRSR" id="PIRSR615500-1"/>
    </source>
</evidence>
<dbReference type="PANTHER" id="PTHR43806">
    <property type="entry name" value="PEPTIDASE S8"/>
    <property type="match status" value="1"/>
</dbReference>
<dbReference type="InterPro" id="IPR036852">
    <property type="entry name" value="Peptidase_S8/S53_dom_sf"/>
</dbReference>
<dbReference type="EMBL" id="JACHGT010000001">
    <property type="protein sequence ID" value="MBB6032250.1"/>
    <property type="molecule type" value="Genomic_DNA"/>
</dbReference>